<dbReference type="Gene3D" id="3.40.50.12170">
    <property type="entry name" value="Uncharacterised protein PF07075, DUF1343"/>
    <property type="match status" value="1"/>
</dbReference>
<dbReference type="PANTHER" id="PTHR42915">
    <property type="entry name" value="HYPOTHETICAL 460 KDA PROTEIN IN FEUA-SIGW INTERGENIC REGION [PRECURSOR]"/>
    <property type="match status" value="1"/>
</dbReference>
<dbReference type="InterPro" id="IPR048502">
    <property type="entry name" value="NamZ_N"/>
</dbReference>
<dbReference type="GO" id="GO:0033922">
    <property type="term" value="F:peptidoglycan beta-N-acetylmuramidase activity"/>
    <property type="evidence" value="ECO:0007669"/>
    <property type="project" value="InterPro"/>
</dbReference>
<keyword evidence="4" id="KW-1185">Reference proteome</keyword>
<gene>
    <name evidence="3" type="ORF">CAY53_09160</name>
</gene>
<dbReference type="RefSeq" id="WP_104936863.1">
    <property type="nucleotide sequence ID" value="NZ_CP021255.1"/>
</dbReference>
<dbReference type="PANTHER" id="PTHR42915:SF1">
    <property type="entry name" value="PEPTIDOGLYCAN BETA-N-ACETYLMURAMIDASE NAMZ"/>
    <property type="match status" value="1"/>
</dbReference>
<organism evidence="3 4">
    <name type="scientific">Desulfobulbus oralis</name>
    <dbReference type="NCBI Taxonomy" id="1986146"/>
    <lineage>
        <taxon>Bacteria</taxon>
        <taxon>Pseudomonadati</taxon>
        <taxon>Thermodesulfobacteriota</taxon>
        <taxon>Desulfobulbia</taxon>
        <taxon>Desulfobulbales</taxon>
        <taxon>Desulfobulbaceae</taxon>
        <taxon>Desulfobulbus</taxon>
    </lineage>
</organism>
<dbReference type="KEGG" id="deo:CAY53_09160"/>
<accession>A0A2L1GPR5</accession>
<proteinExistence type="predicted"/>
<dbReference type="InterPro" id="IPR008302">
    <property type="entry name" value="NamZ"/>
</dbReference>
<dbReference type="Pfam" id="PF07075">
    <property type="entry name" value="NamZ_N"/>
    <property type="match status" value="1"/>
</dbReference>
<evidence type="ECO:0000313" key="4">
    <source>
        <dbReference type="Proteomes" id="UP000239867"/>
    </source>
</evidence>
<evidence type="ECO:0000313" key="3">
    <source>
        <dbReference type="EMBL" id="AVD71617.1"/>
    </source>
</evidence>
<dbReference type="EMBL" id="CP021255">
    <property type="protein sequence ID" value="AVD71617.1"/>
    <property type="molecule type" value="Genomic_DNA"/>
</dbReference>
<evidence type="ECO:0008006" key="5">
    <source>
        <dbReference type="Google" id="ProtNLM"/>
    </source>
</evidence>
<name>A0A2L1GPR5_9BACT</name>
<dbReference type="Proteomes" id="UP000239867">
    <property type="component" value="Chromosome"/>
</dbReference>
<reference evidence="3" key="2">
    <citation type="journal article" date="2018" name="MBio">
        <title>Insights into the evolution of host association through the isolation and characterization of a novel human periodontal pathobiont, Desulfobulbus oralis.</title>
        <authorList>
            <person name="Cross K.L."/>
            <person name="Chirania P."/>
            <person name="Xiong W."/>
            <person name="Beall C.J."/>
            <person name="Elkins J.G."/>
            <person name="Giannone R.J."/>
            <person name="Griffen A.L."/>
            <person name="Guss A.M."/>
            <person name="Hettich R.L."/>
            <person name="Joshi S.S."/>
            <person name="Mokrzan E.M."/>
            <person name="Martin R.K."/>
            <person name="Zhulin I.B."/>
            <person name="Leys E.J."/>
            <person name="Podar M."/>
        </authorList>
    </citation>
    <scope>NUCLEOTIDE SEQUENCE [LARGE SCALE GENOMIC DNA]</scope>
    <source>
        <strain evidence="3">ORNL</strain>
    </source>
</reference>
<feature type="domain" description="Peptidoglycan beta-N-acetylmuramidase NamZ N-terminal" evidence="1">
    <location>
        <begin position="23"/>
        <end position="223"/>
    </location>
</feature>
<reference evidence="3" key="1">
    <citation type="submission" date="2017-05" db="EMBL/GenBank/DDBJ databases">
        <authorList>
            <person name="Song R."/>
            <person name="Chenine A.L."/>
            <person name="Ruprecht R.M."/>
        </authorList>
    </citation>
    <scope>NUCLEOTIDE SEQUENCE</scope>
    <source>
        <strain evidence="3">ORNL</strain>
    </source>
</reference>
<dbReference type="PIRSF" id="PIRSF016719">
    <property type="entry name" value="UCP016719"/>
    <property type="match status" value="1"/>
</dbReference>
<feature type="domain" description="Peptidoglycan beta-N-acetylmuramidase NamZ C-terminal" evidence="2">
    <location>
        <begin position="229"/>
        <end position="388"/>
    </location>
</feature>
<dbReference type="InterPro" id="IPR048503">
    <property type="entry name" value="NamZ_C"/>
</dbReference>
<dbReference type="Gene3D" id="3.90.1150.140">
    <property type="match status" value="1"/>
</dbReference>
<protein>
    <recommendedName>
        <fullName evidence="5">DUF1343 domain-containing protein</fullName>
    </recommendedName>
</protein>
<sequence>MFFLGIEALCHDRPAALLGKRLGLLANQSSTDRHFVHARDRIMSAFPGQLRCLFSPQHGFFCEKQDNMIESGHAIDRATGLRVYSLYGETRKPKAQWFADIDVLLVDLPDVGTRIYTFIWTVVHCLERAAETGTQVIILDRPNPIGGVLVEGNLLQADCTSFVGRTAIPMRHGLTMGELARFCNRTMGIGAHLEVVPMQGWRRRDLFPATGLPWVFPSPNMPGFASAQVYPGQVLWEGTNISEGRGTTLPFELFGAPFVEHRAVLDKIAATPLPGCLFRPLAFEPTSGKWAGQTCTGFHLHVTDAESFRPYRSTLALLQALMQLYPGQFAYKKPPYEYEFERLPMDLMIGDQSIRAGLEQGVPVMELERAWAPDLARFLNERSAVLLYD</sequence>
<dbReference type="OrthoDB" id="5705574at2"/>
<evidence type="ECO:0000259" key="2">
    <source>
        <dbReference type="Pfam" id="PF20732"/>
    </source>
</evidence>
<evidence type="ECO:0000259" key="1">
    <source>
        <dbReference type="Pfam" id="PF07075"/>
    </source>
</evidence>
<dbReference type="Pfam" id="PF20732">
    <property type="entry name" value="NamZ_C"/>
    <property type="match status" value="1"/>
</dbReference>
<dbReference type="AlphaFoldDB" id="A0A2L1GPR5"/>